<keyword evidence="2" id="KW-0812">Transmembrane</keyword>
<dbReference type="EMBL" id="QLNI01000010">
    <property type="protein sequence ID" value="RAM02860.1"/>
    <property type="molecule type" value="Genomic_DNA"/>
</dbReference>
<name>A0A328FGD2_9BACT</name>
<dbReference type="EMBL" id="CP036313">
    <property type="protein sequence ID" value="QBH14208.1"/>
    <property type="molecule type" value="Genomic_DNA"/>
</dbReference>
<keyword evidence="6" id="KW-1185">Reference proteome</keyword>
<feature type="transmembrane region" description="Helical" evidence="2">
    <location>
        <begin position="12"/>
        <end position="32"/>
    </location>
</feature>
<keyword evidence="2" id="KW-1133">Transmembrane helix</keyword>
<dbReference type="AlphaFoldDB" id="A0A328FGD2"/>
<feature type="transmembrane region" description="Helical" evidence="2">
    <location>
        <begin position="93"/>
        <end position="120"/>
    </location>
</feature>
<feature type="transmembrane region" description="Helical" evidence="2">
    <location>
        <begin position="156"/>
        <end position="173"/>
    </location>
</feature>
<feature type="transmembrane region" description="Helical" evidence="2">
    <location>
        <begin position="193"/>
        <end position="212"/>
    </location>
</feature>
<reference evidence="4 5" key="1">
    <citation type="submission" date="2018-06" db="EMBL/GenBank/DDBJ databases">
        <title>Complete Genome Sequence of Desulfobacter hydrogenophilus (DSM3380).</title>
        <authorList>
            <person name="Marietou A."/>
            <person name="Schreiber L."/>
            <person name="Marshall I."/>
            <person name="Jorgensen B."/>
        </authorList>
    </citation>
    <scope>NUCLEOTIDE SEQUENCE [LARGE SCALE GENOMIC DNA]</scope>
    <source>
        <strain evidence="4 5">DSM 3380</strain>
    </source>
</reference>
<organism evidence="4 5">
    <name type="scientific">Desulfobacter hydrogenophilus</name>
    <dbReference type="NCBI Taxonomy" id="2291"/>
    <lineage>
        <taxon>Bacteria</taxon>
        <taxon>Pseudomonadati</taxon>
        <taxon>Thermodesulfobacteriota</taxon>
        <taxon>Desulfobacteria</taxon>
        <taxon>Desulfobacterales</taxon>
        <taxon>Desulfobacteraceae</taxon>
        <taxon>Desulfobacter</taxon>
    </lineage>
</organism>
<dbReference type="OrthoDB" id="5501627at2"/>
<evidence type="ECO:0000313" key="4">
    <source>
        <dbReference type="EMBL" id="RAM02860.1"/>
    </source>
</evidence>
<accession>A0A328FGD2</accession>
<feature type="region of interest" description="Disordered" evidence="1">
    <location>
        <begin position="244"/>
        <end position="263"/>
    </location>
</feature>
<sequence>MNIKNSFFQNKPLLIIIAVLLVLVELQIFFVFSAKSGKKNTLQVMNDSGTVIYEADGEHLTQFKKYYFEATFGPFENYEKKLVTRTVPFPFRAWFATAIGLPLGFTLLFAFIISAVSTLLGKKQEEPQPQAPTENANVEPKGKVNQFLAQINRMNIFIIGAGIFLVVLAFWVLPNMVSFIGQTGLEIIDRYGWFIAFAVMAVLLIFAWFLYLRYLLAKKTLEAETHIREYQLSLSRLPGPDPSMLKIENKSDPDILEVPASED</sequence>
<reference evidence="3 6" key="2">
    <citation type="submission" date="2019-02" db="EMBL/GenBank/DDBJ databases">
        <title>Complete genome sequence of Desulfobacter hydrogenophilus AcRS1.</title>
        <authorList>
            <person name="Marietou A."/>
            <person name="Lund M.B."/>
            <person name="Marshall I.P.G."/>
            <person name="Schreiber L."/>
            <person name="Jorgensen B."/>
        </authorList>
    </citation>
    <scope>NUCLEOTIDE SEQUENCE [LARGE SCALE GENOMIC DNA]</scope>
    <source>
        <strain evidence="3 6">AcRS1</strain>
    </source>
</reference>
<dbReference type="RefSeq" id="WP_111954894.1">
    <property type="nucleotide sequence ID" value="NZ_CP036313.1"/>
</dbReference>
<evidence type="ECO:0000313" key="5">
    <source>
        <dbReference type="Proteomes" id="UP000248798"/>
    </source>
</evidence>
<evidence type="ECO:0000313" key="6">
    <source>
        <dbReference type="Proteomes" id="UP000293902"/>
    </source>
</evidence>
<dbReference type="Proteomes" id="UP000248798">
    <property type="component" value="Unassembled WGS sequence"/>
</dbReference>
<dbReference type="Proteomes" id="UP000293902">
    <property type="component" value="Chromosome"/>
</dbReference>
<evidence type="ECO:0000313" key="3">
    <source>
        <dbReference type="EMBL" id="QBH14208.1"/>
    </source>
</evidence>
<evidence type="ECO:0000256" key="1">
    <source>
        <dbReference type="SAM" id="MobiDB-lite"/>
    </source>
</evidence>
<protein>
    <submittedName>
        <fullName evidence="4">Uncharacterized protein</fullName>
    </submittedName>
</protein>
<gene>
    <name evidence="4" type="ORF">DO021_06475</name>
    <name evidence="3" type="ORF">EYB58_15580</name>
</gene>
<proteinExistence type="predicted"/>
<evidence type="ECO:0000256" key="2">
    <source>
        <dbReference type="SAM" id="Phobius"/>
    </source>
</evidence>
<keyword evidence="2" id="KW-0472">Membrane</keyword>